<keyword evidence="7 11" id="KW-0963">Cytoplasm</keyword>
<keyword evidence="8 11" id="KW-0645">Protease</keyword>
<feature type="domain" description="AB hydrolase-1" evidence="14">
    <location>
        <begin position="44"/>
        <end position="302"/>
    </location>
</feature>
<accession>A0A1G5PHF9</accession>
<comment type="similarity">
    <text evidence="3 11 13">Belongs to the peptidase S33 family.</text>
</comment>
<dbReference type="InterPro" id="IPR005944">
    <property type="entry name" value="Pro_iminopeptidase"/>
</dbReference>
<dbReference type="GO" id="GO:0005737">
    <property type="term" value="C:cytoplasm"/>
    <property type="evidence" value="ECO:0007669"/>
    <property type="project" value="UniProtKB-SubCell"/>
</dbReference>
<protein>
    <recommendedName>
        <fullName evidence="5 11">Proline iminopeptidase</fullName>
        <shortName evidence="11">PIP</shortName>
        <ecNumber evidence="4 11">3.4.11.5</ecNumber>
    </recommendedName>
    <alternativeName>
        <fullName evidence="10 11">Prolyl aminopeptidase</fullName>
    </alternativeName>
</protein>
<organism evidence="15 16">
    <name type="scientific">Pseudomonas oryzihabitans</name>
    <dbReference type="NCBI Taxonomy" id="47885"/>
    <lineage>
        <taxon>Bacteria</taxon>
        <taxon>Pseudomonadati</taxon>
        <taxon>Pseudomonadota</taxon>
        <taxon>Gammaproteobacteria</taxon>
        <taxon>Pseudomonadales</taxon>
        <taxon>Pseudomonadaceae</taxon>
        <taxon>Pseudomonas</taxon>
    </lineage>
</organism>
<dbReference type="InterPro" id="IPR002410">
    <property type="entry name" value="Peptidase_S33"/>
</dbReference>
<dbReference type="PANTHER" id="PTHR43722">
    <property type="entry name" value="PROLINE IMINOPEPTIDASE"/>
    <property type="match status" value="1"/>
</dbReference>
<dbReference type="PANTHER" id="PTHR43722:SF1">
    <property type="entry name" value="PROLINE IMINOPEPTIDASE"/>
    <property type="match status" value="1"/>
</dbReference>
<evidence type="ECO:0000256" key="1">
    <source>
        <dbReference type="ARBA" id="ARBA00001585"/>
    </source>
</evidence>
<dbReference type="Proteomes" id="UP000183046">
    <property type="component" value="Unassembled WGS sequence"/>
</dbReference>
<dbReference type="PRINTS" id="PR00793">
    <property type="entry name" value="PROAMNOPTASE"/>
</dbReference>
<comment type="caution">
    <text evidence="15">The sequence shown here is derived from an EMBL/GenBank/DDBJ whole genome shotgun (WGS) entry which is preliminary data.</text>
</comment>
<evidence type="ECO:0000256" key="6">
    <source>
        <dbReference type="ARBA" id="ARBA00022438"/>
    </source>
</evidence>
<dbReference type="AlphaFoldDB" id="A0A1G5PHF9"/>
<reference evidence="16" key="1">
    <citation type="submission" date="2016-10" db="EMBL/GenBank/DDBJ databases">
        <authorList>
            <person name="de Groot N.N."/>
        </authorList>
    </citation>
    <scope>NUCLEOTIDE SEQUENCE [LARGE SCALE GENOMIC DNA]</scope>
    <source>
        <strain evidence="16">DSM 15758</strain>
    </source>
</reference>
<keyword evidence="9 11" id="KW-0378">Hydrolase</keyword>
<evidence type="ECO:0000256" key="2">
    <source>
        <dbReference type="ARBA" id="ARBA00004496"/>
    </source>
</evidence>
<dbReference type="SUPFAM" id="SSF53474">
    <property type="entry name" value="alpha/beta-Hydrolases"/>
    <property type="match status" value="1"/>
</dbReference>
<dbReference type="Pfam" id="PF00561">
    <property type="entry name" value="Abhydrolase_1"/>
    <property type="match status" value="1"/>
</dbReference>
<comment type="subcellular location">
    <subcellularLocation>
        <location evidence="2 11">Cytoplasm</location>
    </subcellularLocation>
</comment>
<dbReference type="NCBIfam" id="TIGR01249">
    <property type="entry name" value="pro_imino_pep_1"/>
    <property type="match status" value="1"/>
</dbReference>
<dbReference type="OrthoDB" id="9796770at2"/>
<feature type="active site" evidence="12">
    <location>
        <position position="273"/>
    </location>
</feature>
<evidence type="ECO:0000256" key="7">
    <source>
        <dbReference type="ARBA" id="ARBA00022490"/>
    </source>
</evidence>
<name>A0A1G5PHF9_9PSED</name>
<dbReference type="RefSeq" id="WP_074585482.1">
    <property type="nucleotide sequence ID" value="NZ_FMWB01000042.1"/>
</dbReference>
<evidence type="ECO:0000256" key="5">
    <source>
        <dbReference type="ARBA" id="ARBA00021843"/>
    </source>
</evidence>
<evidence type="ECO:0000259" key="14">
    <source>
        <dbReference type="Pfam" id="PF00561"/>
    </source>
</evidence>
<evidence type="ECO:0000313" key="15">
    <source>
        <dbReference type="EMBL" id="SCZ48952.1"/>
    </source>
</evidence>
<feature type="active site" description="Proton donor" evidence="12">
    <location>
        <position position="301"/>
    </location>
</feature>
<evidence type="ECO:0000256" key="12">
    <source>
        <dbReference type="PIRSR" id="PIRSR006431-1"/>
    </source>
</evidence>
<dbReference type="InterPro" id="IPR029058">
    <property type="entry name" value="AB_hydrolase_fold"/>
</dbReference>
<dbReference type="GO" id="GO:0004177">
    <property type="term" value="F:aminopeptidase activity"/>
    <property type="evidence" value="ECO:0007669"/>
    <property type="project" value="UniProtKB-UniRule"/>
</dbReference>
<dbReference type="EMBL" id="FMWB01000042">
    <property type="protein sequence ID" value="SCZ48952.1"/>
    <property type="molecule type" value="Genomic_DNA"/>
</dbReference>
<dbReference type="InterPro" id="IPR000073">
    <property type="entry name" value="AB_hydrolase_1"/>
</dbReference>
<gene>
    <name evidence="15" type="ORF">SAMN05216279_14212</name>
</gene>
<evidence type="ECO:0000256" key="11">
    <source>
        <dbReference type="PIRNR" id="PIRNR006431"/>
    </source>
</evidence>
<evidence type="ECO:0000256" key="8">
    <source>
        <dbReference type="ARBA" id="ARBA00022670"/>
    </source>
</evidence>
<comment type="catalytic activity">
    <reaction evidence="1 11 13">
        <text>Release of N-terminal proline from a peptide.</text>
        <dbReference type="EC" id="3.4.11.5"/>
    </reaction>
</comment>
<sequence>MDAPCAVTYQLFPEIEQPNRSGRLRVSELHELYWEECGNPQGVPVVYLHGGPGEGAEPSKRRFWDPDHYRIVLFDQRGALRSTPLAETRDNTTQHLIDDLERLREHLGIERWLLTAGSWGTTLALAYGEAHPERCLGFLLRGIFLGTADEVHWYLHGMRRFFPRAYEDFVGWIPEDRRDAALDAYLERLLGEDPQARLDAARAWVRYSASCSLLRHDPEGVEAQAADEQTTLGMAVLDAWYFKHQLFLEEDQLIQGLARIRQLPCYLVQGGHDMIATPNSAYQLHKAWPGSVLKIVNDAGHAPTEPGTTSALIEATERFKSDGRFA</sequence>
<dbReference type="Gene3D" id="3.40.50.1820">
    <property type="entry name" value="alpha/beta hydrolase"/>
    <property type="match status" value="1"/>
</dbReference>
<proteinExistence type="inferred from homology"/>
<dbReference type="eggNOG" id="COG2267">
    <property type="taxonomic scope" value="Bacteria"/>
</dbReference>
<dbReference type="EC" id="3.4.11.5" evidence="4 11"/>
<feature type="active site" description="Nucleophile" evidence="12">
    <location>
        <position position="118"/>
    </location>
</feature>
<evidence type="ECO:0000313" key="16">
    <source>
        <dbReference type="Proteomes" id="UP000183046"/>
    </source>
</evidence>
<dbReference type="GO" id="GO:0006508">
    <property type="term" value="P:proteolysis"/>
    <property type="evidence" value="ECO:0007669"/>
    <property type="project" value="UniProtKB-KW"/>
</dbReference>
<evidence type="ECO:0000256" key="10">
    <source>
        <dbReference type="ARBA" id="ARBA00029605"/>
    </source>
</evidence>
<keyword evidence="6 11" id="KW-0031">Aminopeptidase</keyword>
<evidence type="ECO:0000256" key="9">
    <source>
        <dbReference type="ARBA" id="ARBA00022801"/>
    </source>
</evidence>
<dbReference type="PIRSF" id="PIRSF006431">
    <property type="entry name" value="Pept_S33"/>
    <property type="match status" value="1"/>
</dbReference>
<evidence type="ECO:0000256" key="4">
    <source>
        <dbReference type="ARBA" id="ARBA00012568"/>
    </source>
</evidence>
<evidence type="ECO:0000256" key="13">
    <source>
        <dbReference type="RuleBase" id="RU003421"/>
    </source>
</evidence>
<evidence type="ECO:0000256" key="3">
    <source>
        <dbReference type="ARBA" id="ARBA00010088"/>
    </source>
</evidence>